<dbReference type="STRING" id="1214242.B446_29025"/>
<feature type="transmembrane region" description="Helical" evidence="2">
    <location>
        <begin position="294"/>
        <end position="314"/>
    </location>
</feature>
<dbReference type="AlphaFoldDB" id="S5V4A6"/>
<dbReference type="PATRIC" id="fig|1214242.5.peg.5945"/>
<reference evidence="4" key="1">
    <citation type="submission" date="2012-10" db="EMBL/GenBank/DDBJ databases">
        <title>The complete genome sequence of Streptomyces collinus Tu 365.</title>
        <authorList>
            <person name="Ruckert C."/>
            <person name="Szczepanowski R."/>
            <person name="Goesmann A."/>
            <person name="Pross E.K."/>
            <person name="Musiol E.M."/>
            <person name="Blin K."/>
            <person name="Wohlleben W."/>
            <person name="Puhler A."/>
            <person name="Weber T."/>
            <person name="Kalinowski J."/>
        </authorList>
    </citation>
    <scope>NUCLEOTIDE SEQUENCE [LARGE SCALE GENOMIC DNA]</scope>
    <source>
        <strain evidence="4">DSM 40733 / Tue 365</strain>
    </source>
</reference>
<keyword evidence="2" id="KW-1133">Transmembrane helix</keyword>
<accession>S5V4A6</accession>
<evidence type="ECO:0000313" key="4">
    <source>
        <dbReference type="Proteomes" id="UP000015423"/>
    </source>
</evidence>
<dbReference type="RefSeq" id="WP_020943021.1">
    <property type="nucleotide sequence ID" value="NC_021985.1"/>
</dbReference>
<feature type="transmembrane region" description="Helical" evidence="2">
    <location>
        <begin position="258"/>
        <end position="282"/>
    </location>
</feature>
<gene>
    <name evidence="3" type="ORF">B446_29025</name>
</gene>
<organism evidence="3 4">
    <name type="scientific">Streptomyces collinus (strain DSM 40733 / Tue 365)</name>
    <dbReference type="NCBI Taxonomy" id="1214242"/>
    <lineage>
        <taxon>Bacteria</taxon>
        <taxon>Bacillati</taxon>
        <taxon>Actinomycetota</taxon>
        <taxon>Actinomycetes</taxon>
        <taxon>Kitasatosporales</taxon>
        <taxon>Streptomycetaceae</taxon>
        <taxon>Streptomyces</taxon>
    </lineage>
</organism>
<keyword evidence="4" id="KW-1185">Reference proteome</keyword>
<evidence type="ECO:0000256" key="2">
    <source>
        <dbReference type="SAM" id="Phobius"/>
    </source>
</evidence>
<feature type="region of interest" description="Disordered" evidence="1">
    <location>
        <begin position="1"/>
        <end position="68"/>
    </location>
</feature>
<feature type="transmembrane region" description="Helical" evidence="2">
    <location>
        <begin position="355"/>
        <end position="374"/>
    </location>
</feature>
<protein>
    <submittedName>
        <fullName evidence="3">Integral membrane protein</fullName>
    </submittedName>
</protein>
<feature type="compositionally biased region" description="Gly residues" evidence="1">
    <location>
        <begin position="8"/>
        <end position="44"/>
    </location>
</feature>
<proteinExistence type="predicted"/>
<keyword evidence="2" id="KW-0812">Transmembrane</keyword>
<dbReference type="EMBL" id="CP006259">
    <property type="protein sequence ID" value="AGS72611.1"/>
    <property type="molecule type" value="Genomic_DNA"/>
</dbReference>
<evidence type="ECO:0000256" key="1">
    <source>
        <dbReference type="SAM" id="MobiDB-lite"/>
    </source>
</evidence>
<name>S5V4A6_STRC3</name>
<keyword evidence="2" id="KW-0472">Membrane</keyword>
<dbReference type="Proteomes" id="UP000015423">
    <property type="component" value="Chromosome"/>
</dbReference>
<sequence length="386" mass="40060">MSADTGARTGGEAGARTGGGPGTRAGGGEVAGAGGGPGARTGAGGRDRPGAATAARRVPGPRDGAFLPRPLARLLAGGRRPPTDGSTTAHELAVRRRLLLTLSALLTLSLFLSYEGVHGDADPLRTSSAPAVLAIDTALYALDAAQSDATGTPPSLSEFQKQISVAAQSISVAAADDAGGPAARQAVQTVAGLITGYSGMVQKAQLEPERSILRDAYLSYATDILKGDDASIEARLKALRTRQLAAVKRQTSFGPLMWLGWTASTLLVLALLAALAETQLFLRHRFRRRWNRRLIAAGALLAAGFAVLLLFTVWTHRGMADTRALLDGAPPGPAIPRAGQDAAAHLAHTGFRAAAAVWIVIGGALLMALAETGLRQHINDYRFRPR</sequence>
<reference evidence="3 4" key="2">
    <citation type="journal article" date="2013" name="J. Biotechnol.">
        <title>Complete genome sequence of the kirromycin producer Streptomyces collinus Tu 365 consisting of a linear chromosome and two linear plasmids.</title>
        <authorList>
            <person name="Ruckert C."/>
            <person name="Szczepanowski R."/>
            <person name="Albersmeier A."/>
            <person name="Goesmann A."/>
            <person name="Iftime D."/>
            <person name="Musiol E.M."/>
            <person name="Blin K."/>
            <person name="Wohlleben W."/>
            <person name="Puhler A."/>
            <person name="Kalinowski J."/>
            <person name="Weber T."/>
        </authorList>
    </citation>
    <scope>NUCLEOTIDE SEQUENCE [LARGE SCALE GENOMIC DNA]</scope>
    <source>
        <strain evidence="4">DSM 40733 / Tue 365</strain>
    </source>
</reference>
<dbReference type="KEGG" id="sci:B446_29025"/>
<dbReference type="HOGENOM" id="CLU_060322_0_0_11"/>
<dbReference type="eggNOG" id="ENOG50341BA">
    <property type="taxonomic scope" value="Bacteria"/>
</dbReference>
<evidence type="ECO:0000313" key="3">
    <source>
        <dbReference type="EMBL" id="AGS72611.1"/>
    </source>
</evidence>